<name>A0A8K0AI01_ANDGO</name>
<sequence length="55" mass="5986">MTGAEQAPKKKGACCVCKDMRSIRDECMITKGDEKACSKEIEALKACLRSEGFDA</sequence>
<gene>
    <name evidence="9" type="ORF">ANDGO_08782</name>
</gene>
<feature type="binding site" evidence="8">
    <location>
        <position position="14"/>
    </location>
    <ligand>
        <name>Cu cation</name>
        <dbReference type="ChEBI" id="CHEBI:23378"/>
    </ligand>
</feature>
<feature type="binding site" evidence="8">
    <location>
        <position position="15"/>
    </location>
    <ligand>
        <name>Cu cation</name>
        <dbReference type="ChEBI" id="CHEBI:23378"/>
    </ligand>
</feature>
<comment type="similarity">
    <text evidence="2">Belongs to the COX17 family.</text>
</comment>
<dbReference type="PROSITE" id="PS51808">
    <property type="entry name" value="CHCH"/>
    <property type="match status" value="1"/>
</dbReference>
<evidence type="ECO:0000256" key="2">
    <source>
        <dbReference type="ARBA" id="ARBA00009241"/>
    </source>
</evidence>
<dbReference type="InterPro" id="IPR009069">
    <property type="entry name" value="Cys_alpha_HP_mot_SF"/>
</dbReference>
<evidence type="ECO:0000256" key="3">
    <source>
        <dbReference type="ARBA" id="ARBA00022723"/>
    </source>
</evidence>
<dbReference type="PANTHER" id="PTHR16719:SF0">
    <property type="entry name" value="CYTOCHROME C OXIDASE COPPER CHAPERONE"/>
    <property type="match status" value="1"/>
</dbReference>
<dbReference type="GO" id="GO:0005758">
    <property type="term" value="C:mitochondrial intermembrane space"/>
    <property type="evidence" value="ECO:0007669"/>
    <property type="project" value="UniProtKB-SubCell"/>
</dbReference>
<comment type="caution">
    <text evidence="9">The sequence shown here is derived from an EMBL/GenBank/DDBJ whole genome shotgun (WGS) entry which is preliminary data.</text>
</comment>
<evidence type="ECO:0000256" key="1">
    <source>
        <dbReference type="ARBA" id="ARBA00004569"/>
    </source>
</evidence>
<dbReference type="GO" id="GO:0005507">
    <property type="term" value="F:copper ion binding"/>
    <property type="evidence" value="ECO:0007669"/>
    <property type="project" value="InterPro"/>
</dbReference>
<keyword evidence="10" id="KW-1185">Reference proteome</keyword>
<evidence type="ECO:0000256" key="5">
    <source>
        <dbReference type="ARBA" id="ARBA00023128"/>
    </source>
</evidence>
<keyword evidence="4 8" id="KW-0186">Copper</keyword>
<evidence type="ECO:0000313" key="9">
    <source>
        <dbReference type="EMBL" id="KAF0852588.1"/>
    </source>
</evidence>
<dbReference type="Proteomes" id="UP000799049">
    <property type="component" value="Unassembled WGS sequence"/>
</dbReference>
<dbReference type="AlphaFoldDB" id="A0A8K0AI01"/>
<dbReference type="Pfam" id="PF05051">
    <property type="entry name" value="COX17"/>
    <property type="match status" value="1"/>
</dbReference>
<dbReference type="GO" id="GO:0016531">
    <property type="term" value="F:copper chaperone activity"/>
    <property type="evidence" value="ECO:0007669"/>
    <property type="project" value="InterPro"/>
</dbReference>
<keyword evidence="3 8" id="KW-0479">Metal-binding</keyword>
<dbReference type="Gene3D" id="1.10.287.1130">
    <property type="entry name" value="CytochromE C oxidase copper chaperone"/>
    <property type="match status" value="1"/>
</dbReference>
<evidence type="ECO:0000313" key="10">
    <source>
        <dbReference type="Proteomes" id="UP000799049"/>
    </source>
</evidence>
<reference evidence="9" key="1">
    <citation type="submission" date="2019-09" db="EMBL/GenBank/DDBJ databases">
        <title>The Mitochondrial Proteome of the Jakobid, Andalucia godoyi, a Protist With the Most Gene-Rich and Bacteria-Like Mitochondrial Genome.</title>
        <authorList>
            <person name="Gray M.W."/>
            <person name="Burger G."/>
            <person name="Derelle R."/>
            <person name="Klimes V."/>
            <person name="Leger M."/>
            <person name="Sarrasin M."/>
            <person name="Vlcek C."/>
            <person name="Roger A.J."/>
            <person name="Elias M."/>
            <person name="Lang B.F."/>
        </authorList>
    </citation>
    <scope>NUCLEOTIDE SEQUENCE</scope>
    <source>
        <strain evidence="9">And28</strain>
    </source>
</reference>
<protein>
    <submittedName>
        <fullName evidence="9">Mitochondrial CIV assembly protein Cox17</fullName>
    </submittedName>
</protein>
<proteinExistence type="inferred from homology"/>
<dbReference type="SUPFAM" id="SSF47072">
    <property type="entry name" value="Cysteine alpha-hairpin motif"/>
    <property type="match status" value="1"/>
</dbReference>
<comment type="subcellular location">
    <subcellularLocation>
        <location evidence="1">Mitochondrion intermembrane space</location>
    </subcellularLocation>
</comment>
<keyword evidence="6" id="KW-1015">Disulfide bond</keyword>
<dbReference type="InterPro" id="IPR007745">
    <property type="entry name" value="Cyt_c_oxidase_Cu-chaperone"/>
</dbReference>
<evidence type="ECO:0000256" key="4">
    <source>
        <dbReference type="ARBA" id="ARBA00023008"/>
    </source>
</evidence>
<dbReference type="EMBL" id="VRVR01000028">
    <property type="protein sequence ID" value="KAF0852588.1"/>
    <property type="molecule type" value="Genomic_DNA"/>
</dbReference>
<dbReference type="OrthoDB" id="1915887at2759"/>
<organism evidence="9 10">
    <name type="scientific">Andalucia godoyi</name>
    <name type="common">Flagellate</name>
    <dbReference type="NCBI Taxonomy" id="505711"/>
    <lineage>
        <taxon>Eukaryota</taxon>
        <taxon>Discoba</taxon>
        <taxon>Jakobida</taxon>
        <taxon>Andalucina</taxon>
        <taxon>Andaluciidae</taxon>
        <taxon>Andalucia</taxon>
    </lineage>
</organism>
<keyword evidence="7" id="KW-0143">Chaperone</keyword>
<evidence type="ECO:0000256" key="6">
    <source>
        <dbReference type="ARBA" id="ARBA00023157"/>
    </source>
</evidence>
<dbReference type="PANTHER" id="PTHR16719">
    <property type="entry name" value="CYTOCHROME C OXIDASE COPPER CHAPERONE"/>
    <property type="match status" value="1"/>
</dbReference>
<keyword evidence="5" id="KW-0496">Mitochondrion</keyword>
<evidence type="ECO:0000256" key="7">
    <source>
        <dbReference type="ARBA" id="ARBA00023186"/>
    </source>
</evidence>
<accession>A0A8K0AI01</accession>
<evidence type="ECO:0000256" key="8">
    <source>
        <dbReference type="PIRSR" id="PIRSR607745-1"/>
    </source>
</evidence>